<evidence type="ECO:0000313" key="7">
    <source>
        <dbReference type="Proteomes" id="UP000295783"/>
    </source>
</evidence>
<dbReference type="GO" id="GO:0003700">
    <property type="term" value="F:DNA-binding transcription factor activity"/>
    <property type="evidence" value="ECO:0007669"/>
    <property type="project" value="InterPro"/>
</dbReference>
<dbReference type="InterPro" id="IPR036388">
    <property type="entry name" value="WH-like_DNA-bd_sf"/>
</dbReference>
<evidence type="ECO:0000256" key="2">
    <source>
        <dbReference type="ARBA" id="ARBA00023015"/>
    </source>
</evidence>
<dbReference type="CDD" id="cd08432">
    <property type="entry name" value="PBP2_GcdR_TrpI_HvrB_AmpR_like"/>
    <property type="match status" value="1"/>
</dbReference>
<dbReference type="Proteomes" id="UP000295783">
    <property type="component" value="Unassembled WGS sequence"/>
</dbReference>
<dbReference type="GO" id="GO:0043565">
    <property type="term" value="F:sequence-specific DNA binding"/>
    <property type="evidence" value="ECO:0007669"/>
    <property type="project" value="TreeGrafter"/>
</dbReference>
<gene>
    <name evidence="6" type="ORF">A8950_3420</name>
</gene>
<dbReference type="PRINTS" id="PR00039">
    <property type="entry name" value="HTHLYSR"/>
</dbReference>
<evidence type="ECO:0000256" key="4">
    <source>
        <dbReference type="ARBA" id="ARBA00023163"/>
    </source>
</evidence>
<dbReference type="InterPro" id="IPR036390">
    <property type="entry name" value="WH_DNA-bd_sf"/>
</dbReference>
<sequence>MTLLRHQLPPLNALVVFEAAGRLASFTQAARELNMTQAAVSYAVKQLEDALGLPLFQREHQRVRLNAEGRRYHQDVTLALEHLRRSTEALTQRRRGQHVTLSCSTAFASWWMLPRLARFRAEVPGIDLRLQTTDRDLDLAAENVSLGIRRGNGRYLGCDAVELVEEVILPICSPAYLQRTGPVASLADLARHRLIHLDEPYRPRPGWGDYLKATGGSAAMLQDPGLHMNDYALVISAALEGQGIALGWRHQTDHLVERGLLVHPWDRPWVTGLAFHIVWPHGAELTPEVIAVRDWLAGNPAIPAPEYEERGTR</sequence>
<keyword evidence="7" id="KW-1185">Reference proteome</keyword>
<proteinExistence type="inferred from homology"/>
<feature type="domain" description="HTH lysR-type" evidence="5">
    <location>
        <begin position="9"/>
        <end position="66"/>
    </location>
</feature>
<comment type="caution">
    <text evidence="6">The sequence shown here is derived from an EMBL/GenBank/DDBJ whole genome shotgun (WGS) entry which is preliminary data.</text>
</comment>
<keyword evidence="4" id="KW-0804">Transcription</keyword>
<dbReference type="InterPro" id="IPR005119">
    <property type="entry name" value="LysR_subst-bd"/>
</dbReference>
<dbReference type="EMBL" id="SNYW01000012">
    <property type="protein sequence ID" value="TDQ78957.1"/>
    <property type="molecule type" value="Genomic_DNA"/>
</dbReference>
<evidence type="ECO:0000256" key="3">
    <source>
        <dbReference type="ARBA" id="ARBA00023125"/>
    </source>
</evidence>
<dbReference type="InterPro" id="IPR000847">
    <property type="entry name" value="LysR_HTH_N"/>
</dbReference>
<dbReference type="RefSeq" id="WP_133614856.1">
    <property type="nucleotide sequence ID" value="NZ_SNYW01000012.1"/>
</dbReference>
<keyword evidence="2" id="KW-0805">Transcription regulation</keyword>
<dbReference type="SUPFAM" id="SSF53850">
    <property type="entry name" value="Periplasmic binding protein-like II"/>
    <property type="match status" value="1"/>
</dbReference>
<dbReference type="PANTHER" id="PTHR30537">
    <property type="entry name" value="HTH-TYPE TRANSCRIPTIONAL REGULATOR"/>
    <property type="match status" value="1"/>
</dbReference>
<name>A0A4R6WLS4_9PROT</name>
<accession>A0A4R6WLS4</accession>
<dbReference type="OrthoDB" id="9794694at2"/>
<organism evidence="6 7">
    <name type="scientific">Dongia mobilis</name>
    <dbReference type="NCBI Taxonomy" id="578943"/>
    <lineage>
        <taxon>Bacteria</taxon>
        <taxon>Pseudomonadati</taxon>
        <taxon>Pseudomonadota</taxon>
        <taxon>Alphaproteobacteria</taxon>
        <taxon>Rhodospirillales</taxon>
        <taxon>Dongiaceae</taxon>
        <taxon>Dongia</taxon>
    </lineage>
</organism>
<dbReference type="InterPro" id="IPR058163">
    <property type="entry name" value="LysR-type_TF_proteobact-type"/>
</dbReference>
<evidence type="ECO:0000256" key="1">
    <source>
        <dbReference type="ARBA" id="ARBA00009437"/>
    </source>
</evidence>
<keyword evidence="3" id="KW-0238">DNA-binding</keyword>
<dbReference type="Gene3D" id="3.40.190.10">
    <property type="entry name" value="Periplasmic binding protein-like II"/>
    <property type="match status" value="2"/>
</dbReference>
<evidence type="ECO:0000313" key="6">
    <source>
        <dbReference type="EMBL" id="TDQ78957.1"/>
    </source>
</evidence>
<dbReference type="PROSITE" id="PS50931">
    <property type="entry name" value="HTH_LYSR"/>
    <property type="match status" value="1"/>
</dbReference>
<protein>
    <submittedName>
        <fullName evidence="6">Transcriptional regulator</fullName>
    </submittedName>
</protein>
<comment type="similarity">
    <text evidence="1">Belongs to the LysR transcriptional regulatory family.</text>
</comment>
<evidence type="ECO:0000259" key="5">
    <source>
        <dbReference type="PROSITE" id="PS50931"/>
    </source>
</evidence>
<reference evidence="6 7" key="1">
    <citation type="submission" date="2019-03" db="EMBL/GenBank/DDBJ databases">
        <title>Genomic Encyclopedia of Type Strains, Phase III (KMG-III): the genomes of soil and plant-associated and newly described type strains.</title>
        <authorList>
            <person name="Whitman W."/>
        </authorList>
    </citation>
    <scope>NUCLEOTIDE SEQUENCE [LARGE SCALE GENOMIC DNA]</scope>
    <source>
        <strain evidence="6 7">CGMCC 1.7660</strain>
    </source>
</reference>
<dbReference type="PANTHER" id="PTHR30537:SF74">
    <property type="entry name" value="HTH-TYPE TRANSCRIPTIONAL REGULATOR TRPI"/>
    <property type="match status" value="1"/>
</dbReference>
<dbReference type="Pfam" id="PF00126">
    <property type="entry name" value="HTH_1"/>
    <property type="match status" value="1"/>
</dbReference>
<dbReference type="SUPFAM" id="SSF46785">
    <property type="entry name" value="Winged helix' DNA-binding domain"/>
    <property type="match status" value="1"/>
</dbReference>
<dbReference type="Gene3D" id="1.10.10.10">
    <property type="entry name" value="Winged helix-like DNA-binding domain superfamily/Winged helix DNA-binding domain"/>
    <property type="match status" value="1"/>
</dbReference>
<dbReference type="GO" id="GO:0006351">
    <property type="term" value="P:DNA-templated transcription"/>
    <property type="evidence" value="ECO:0007669"/>
    <property type="project" value="TreeGrafter"/>
</dbReference>
<dbReference type="Pfam" id="PF03466">
    <property type="entry name" value="LysR_substrate"/>
    <property type="match status" value="1"/>
</dbReference>
<dbReference type="AlphaFoldDB" id="A0A4R6WLS4"/>